<sequence>VRCSPPPLPSSPTGTWPPEARRHDANTAAIAAAAPSIIHLSIIYSFSNQSGHAQQTDCLLSAWELCSSGSLGSSTCSGLSMQTSPPIWEASTGETGPGIRPLSHGIAGHVLSLRRAPAAAIACLTRIETLHFYESMTLGHASEAGVGGAGRPTACVAFPPPAHLRGVLPTL</sequence>
<evidence type="ECO:0000313" key="2">
    <source>
        <dbReference type="EMBL" id="VEL26684.1"/>
    </source>
</evidence>
<comment type="caution">
    <text evidence="2">The sequence shown here is derived from an EMBL/GenBank/DDBJ whole genome shotgun (WGS) entry which is preliminary data.</text>
</comment>
<name>A0A3S5BJL9_9PLAT</name>
<gene>
    <name evidence="2" type="ORF">PXEA_LOCUS20124</name>
</gene>
<dbReference type="Proteomes" id="UP000784294">
    <property type="component" value="Unassembled WGS sequence"/>
</dbReference>
<organism evidence="2 3">
    <name type="scientific">Protopolystoma xenopodis</name>
    <dbReference type="NCBI Taxonomy" id="117903"/>
    <lineage>
        <taxon>Eukaryota</taxon>
        <taxon>Metazoa</taxon>
        <taxon>Spiralia</taxon>
        <taxon>Lophotrochozoa</taxon>
        <taxon>Platyhelminthes</taxon>
        <taxon>Monogenea</taxon>
        <taxon>Polyopisthocotylea</taxon>
        <taxon>Polystomatidea</taxon>
        <taxon>Polystomatidae</taxon>
        <taxon>Protopolystoma</taxon>
    </lineage>
</organism>
<dbReference type="AlphaFoldDB" id="A0A3S5BJL9"/>
<dbReference type="EMBL" id="CAAALY010081970">
    <property type="protein sequence ID" value="VEL26684.1"/>
    <property type="molecule type" value="Genomic_DNA"/>
</dbReference>
<keyword evidence="3" id="KW-1185">Reference proteome</keyword>
<accession>A0A3S5BJL9</accession>
<proteinExistence type="predicted"/>
<reference evidence="2" key="1">
    <citation type="submission" date="2018-11" db="EMBL/GenBank/DDBJ databases">
        <authorList>
            <consortium name="Pathogen Informatics"/>
        </authorList>
    </citation>
    <scope>NUCLEOTIDE SEQUENCE</scope>
</reference>
<evidence type="ECO:0000256" key="1">
    <source>
        <dbReference type="SAM" id="MobiDB-lite"/>
    </source>
</evidence>
<evidence type="ECO:0000313" key="3">
    <source>
        <dbReference type="Proteomes" id="UP000784294"/>
    </source>
</evidence>
<protein>
    <submittedName>
        <fullName evidence="2">Uncharacterized protein</fullName>
    </submittedName>
</protein>
<feature type="compositionally biased region" description="Pro residues" evidence="1">
    <location>
        <begin position="1"/>
        <end position="10"/>
    </location>
</feature>
<feature type="region of interest" description="Disordered" evidence="1">
    <location>
        <begin position="1"/>
        <end position="20"/>
    </location>
</feature>
<feature type="non-terminal residue" evidence="2">
    <location>
        <position position="1"/>
    </location>
</feature>